<name>A0ABT1E472_9ACTN</name>
<evidence type="ECO:0000313" key="2">
    <source>
        <dbReference type="Proteomes" id="UP001523369"/>
    </source>
</evidence>
<sequence>MIAVTTNTVKALRRMTNSATYPDAGLSIKKVDDRKYAMSIVPAPADSDVAVPGVNVYLDQQAAVALDDATLDAESEASLAKHFILR</sequence>
<keyword evidence="2" id="KW-1185">Reference proteome</keyword>
<dbReference type="RefSeq" id="WP_253243673.1">
    <property type="nucleotide sequence ID" value="NZ_JAMYJR010000062.1"/>
</dbReference>
<dbReference type="Proteomes" id="UP001523369">
    <property type="component" value="Unassembled WGS sequence"/>
</dbReference>
<evidence type="ECO:0000313" key="1">
    <source>
        <dbReference type="EMBL" id="MCO8277663.1"/>
    </source>
</evidence>
<dbReference type="EMBL" id="JAMYJR010000062">
    <property type="protein sequence ID" value="MCO8277663.1"/>
    <property type="molecule type" value="Genomic_DNA"/>
</dbReference>
<accession>A0ABT1E472</accession>
<protein>
    <submittedName>
        <fullName evidence="1">Uncharacterized protein</fullName>
    </submittedName>
</protein>
<gene>
    <name evidence="1" type="ORF">M1L60_44510</name>
</gene>
<comment type="caution">
    <text evidence="1">The sequence shown here is derived from an EMBL/GenBank/DDBJ whole genome shotgun (WGS) entry which is preliminary data.</text>
</comment>
<organism evidence="1 2">
    <name type="scientific">Paractinoplanes aksuensis</name>
    <dbReference type="NCBI Taxonomy" id="2939490"/>
    <lineage>
        <taxon>Bacteria</taxon>
        <taxon>Bacillati</taxon>
        <taxon>Actinomycetota</taxon>
        <taxon>Actinomycetes</taxon>
        <taxon>Micromonosporales</taxon>
        <taxon>Micromonosporaceae</taxon>
        <taxon>Paractinoplanes</taxon>
    </lineage>
</organism>
<proteinExistence type="predicted"/>
<reference evidence="1 2" key="1">
    <citation type="submission" date="2022-06" db="EMBL/GenBank/DDBJ databases">
        <title>New Species of the Genus Actinoplanes, ActinopZanes ferrugineus.</title>
        <authorList>
            <person name="Ding P."/>
        </authorList>
    </citation>
    <scope>NUCLEOTIDE SEQUENCE [LARGE SCALE GENOMIC DNA]</scope>
    <source>
        <strain evidence="1 2">TRM88003</strain>
    </source>
</reference>